<dbReference type="InterPro" id="IPR036397">
    <property type="entry name" value="RNaseH_sf"/>
</dbReference>
<keyword evidence="1" id="KW-0175">Coiled coil</keyword>
<dbReference type="PROSITE" id="PS50994">
    <property type="entry name" value="INTEGRASE"/>
    <property type="match status" value="1"/>
</dbReference>
<dbReference type="GO" id="GO:0003676">
    <property type="term" value="F:nucleic acid binding"/>
    <property type="evidence" value="ECO:0007669"/>
    <property type="project" value="InterPro"/>
</dbReference>
<dbReference type="PANTHER" id="PTHR48475">
    <property type="entry name" value="RIBONUCLEASE H"/>
    <property type="match status" value="1"/>
</dbReference>
<dbReference type="InterPro" id="IPR041588">
    <property type="entry name" value="Integrase_H2C2"/>
</dbReference>
<feature type="domain" description="Integrase catalytic" evidence="2">
    <location>
        <begin position="372"/>
        <end position="470"/>
    </location>
</feature>
<dbReference type="AlphaFoldDB" id="A0A2N9IZ13"/>
<protein>
    <recommendedName>
        <fullName evidence="2">Integrase catalytic domain-containing protein</fullName>
    </recommendedName>
</protein>
<evidence type="ECO:0000259" key="2">
    <source>
        <dbReference type="PROSITE" id="PS50994"/>
    </source>
</evidence>
<dbReference type="PANTHER" id="PTHR48475:SF2">
    <property type="entry name" value="RIBONUCLEASE H"/>
    <property type="match status" value="1"/>
</dbReference>
<dbReference type="Gene3D" id="3.30.420.10">
    <property type="entry name" value="Ribonuclease H-like superfamily/Ribonuclease H"/>
    <property type="match status" value="2"/>
</dbReference>
<dbReference type="InterPro" id="IPR012337">
    <property type="entry name" value="RNaseH-like_sf"/>
</dbReference>
<dbReference type="InterPro" id="IPR043502">
    <property type="entry name" value="DNA/RNA_pol_sf"/>
</dbReference>
<dbReference type="SUPFAM" id="SSF53098">
    <property type="entry name" value="Ribonuclease H-like"/>
    <property type="match status" value="1"/>
</dbReference>
<accession>A0A2N9IZ13</accession>
<proteinExistence type="predicted"/>
<organism evidence="3">
    <name type="scientific">Fagus sylvatica</name>
    <name type="common">Beechnut</name>
    <dbReference type="NCBI Taxonomy" id="28930"/>
    <lineage>
        <taxon>Eukaryota</taxon>
        <taxon>Viridiplantae</taxon>
        <taxon>Streptophyta</taxon>
        <taxon>Embryophyta</taxon>
        <taxon>Tracheophyta</taxon>
        <taxon>Spermatophyta</taxon>
        <taxon>Magnoliopsida</taxon>
        <taxon>eudicotyledons</taxon>
        <taxon>Gunneridae</taxon>
        <taxon>Pentapetalae</taxon>
        <taxon>rosids</taxon>
        <taxon>fabids</taxon>
        <taxon>Fagales</taxon>
        <taxon>Fagaceae</taxon>
        <taxon>Fagus</taxon>
    </lineage>
</organism>
<evidence type="ECO:0000313" key="3">
    <source>
        <dbReference type="EMBL" id="SPD29490.1"/>
    </source>
</evidence>
<dbReference type="Gene3D" id="3.30.70.270">
    <property type="match status" value="2"/>
</dbReference>
<dbReference type="Pfam" id="PF13456">
    <property type="entry name" value="RVT_3"/>
    <property type="match status" value="1"/>
</dbReference>
<reference evidence="3" key="1">
    <citation type="submission" date="2018-02" db="EMBL/GenBank/DDBJ databases">
        <authorList>
            <person name="Cohen D.B."/>
            <person name="Kent A.D."/>
        </authorList>
    </citation>
    <scope>NUCLEOTIDE SEQUENCE</scope>
</reference>
<gene>
    <name evidence="3" type="ORF">FSB_LOCUS57372</name>
</gene>
<dbReference type="InterPro" id="IPR002156">
    <property type="entry name" value="RNaseH_domain"/>
</dbReference>
<dbReference type="Pfam" id="PF17921">
    <property type="entry name" value="Integrase_H2C2"/>
    <property type="match status" value="1"/>
</dbReference>
<dbReference type="InterPro" id="IPR043128">
    <property type="entry name" value="Rev_trsase/Diguanyl_cyclase"/>
</dbReference>
<dbReference type="CDD" id="cd09279">
    <property type="entry name" value="RNase_HI_like"/>
    <property type="match status" value="1"/>
</dbReference>
<dbReference type="EMBL" id="OIVN01006272">
    <property type="protein sequence ID" value="SPD29490.1"/>
    <property type="molecule type" value="Genomic_DNA"/>
</dbReference>
<dbReference type="GO" id="GO:0004523">
    <property type="term" value="F:RNA-DNA hybrid ribonuclease activity"/>
    <property type="evidence" value="ECO:0007669"/>
    <property type="project" value="InterPro"/>
</dbReference>
<dbReference type="Gene3D" id="1.10.340.70">
    <property type="match status" value="1"/>
</dbReference>
<dbReference type="SUPFAM" id="SSF56672">
    <property type="entry name" value="DNA/RNA polymerases"/>
    <property type="match status" value="1"/>
</dbReference>
<dbReference type="GO" id="GO:0015074">
    <property type="term" value="P:DNA integration"/>
    <property type="evidence" value="ECO:0007669"/>
    <property type="project" value="InterPro"/>
</dbReference>
<evidence type="ECO:0000256" key="1">
    <source>
        <dbReference type="SAM" id="Coils"/>
    </source>
</evidence>
<dbReference type="InterPro" id="IPR001584">
    <property type="entry name" value="Integrase_cat-core"/>
</dbReference>
<feature type="coiled-coil region" evidence="1">
    <location>
        <begin position="529"/>
        <end position="556"/>
    </location>
</feature>
<sequence length="632" mass="72933">MKLNLSKCVFGVSSGKFLGFMVSQRGIEANLDKIMAILEMTPPRTIKEVQSLTGRVAALNHFVSWATNKCLPFFKTPTKAFTWTDECQKSFEELKKYLTSPPLLSLSKQGGVGIVFKTPERQLLKLVVRLQYPTTNNEAEYEALLTSLRITKVLEATTLEVHSDSQLVVGQVNNEYEAKEDMMVKYLSLVRDIMAGFYEFVMNQILWEQNIEADVLEKLASSEKAINQQIVVQHSPSHKGEEMNPIDINDSWMTPITKYLEDGTLPTDVIETRKLKVRATRSVSMQGVLYRRGFSLPYLCCLDKLKAEYVMREVHEGICGNHSGARFLVQKLVRAGYYWPMMQKDAISYIRACDKCQRFGNLIHSPSKVLTLMTVPWPFAQWGLDIMGLFPIGQKQLKFLVIGINYFTKSVEAEPLTTITEKNIRGFVWKAIICRIPRVFVSDNERQFDNSPFKEFCEELGIRNHYLSPGEKGLLLEELPNVLWAYRTTARTLTRETPFRLTFGTEAVILVEIELTRFRKNNYDEDSNRSQLRLNLDLLDEARDQAKAKTKAYQQRMARYYDRRVKHREFKVGDLVLRKVTLATKDPTQGKLGSTWEGPYKVVRFYRRDLEKLDGTPLSHPWNAEHLKKYYQ</sequence>
<name>A0A2N9IZ13_FAGSY</name>